<dbReference type="Proteomes" id="UP001603857">
    <property type="component" value="Unassembled WGS sequence"/>
</dbReference>
<comment type="caution">
    <text evidence="2">The sequence shown here is derived from an EMBL/GenBank/DDBJ whole genome shotgun (WGS) entry which is preliminary data.</text>
</comment>
<evidence type="ECO:0000313" key="2">
    <source>
        <dbReference type="EMBL" id="KAL2326980.1"/>
    </source>
</evidence>
<dbReference type="AlphaFoldDB" id="A0ABD1LU04"/>
<organism evidence="2 3">
    <name type="scientific">Flemingia macrophylla</name>
    <dbReference type="NCBI Taxonomy" id="520843"/>
    <lineage>
        <taxon>Eukaryota</taxon>
        <taxon>Viridiplantae</taxon>
        <taxon>Streptophyta</taxon>
        <taxon>Embryophyta</taxon>
        <taxon>Tracheophyta</taxon>
        <taxon>Spermatophyta</taxon>
        <taxon>Magnoliopsida</taxon>
        <taxon>eudicotyledons</taxon>
        <taxon>Gunneridae</taxon>
        <taxon>Pentapetalae</taxon>
        <taxon>rosids</taxon>
        <taxon>fabids</taxon>
        <taxon>Fabales</taxon>
        <taxon>Fabaceae</taxon>
        <taxon>Papilionoideae</taxon>
        <taxon>50 kb inversion clade</taxon>
        <taxon>NPAAA clade</taxon>
        <taxon>indigoferoid/millettioid clade</taxon>
        <taxon>Phaseoleae</taxon>
        <taxon>Flemingia</taxon>
    </lineage>
</organism>
<evidence type="ECO:0000256" key="1">
    <source>
        <dbReference type="SAM" id="MobiDB-lite"/>
    </source>
</evidence>
<dbReference type="EMBL" id="JBGMDY010000007">
    <property type="protein sequence ID" value="KAL2326980.1"/>
    <property type="molecule type" value="Genomic_DNA"/>
</dbReference>
<accession>A0ABD1LU04</accession>
<feature type="region of interest" description="Disordered" evidence="1">
    <location>
        <begin position="1"/>
        <end position="44"/>
    </location>
</feature>
<name>A0ABD1LU04_9FABA</name>
<sequence length="103" mass="11019">MSPNRRDSKRRNSFLTAPNNTLRNTTNSRSSTSQSKSSPLIDLEDDGKLCCGVLVAVGNDMVVANKDGACVGVTFGDGECVAIARSNMCYLPHQTNVTNSSLH</sequence>
<feature type="compositionally biased region" description="Low complexity" evidence="1">
    <location>
        <begin position="19"/>
        <end position="38"/>
    </location>
</feature>
<evidence type="ECO:0000313" key="3">
    <source>
        <dbReference type="Proteomes" id="UP001603857"/>
    </source>
</evidence>
<proteinExistence type="predicted"/>
<keyword evidence="3" id="KW-1185">Reference proteome</keyword>
<protein>
    <submittedName>
        <fullName evidence="2">Uncharacterized protein</fullName>
    </submittedName>
</protein>
<reference evidence="2 3" key="1">
    <citation type="submission" date="2024-08" db="EMBL/GenBank/DDBJ databases">
        <title>Insights into the chromosomal genome structure of Flemingia macrophylla.</title>
        <authorList>
            <person name="Ding Y."/>
            <person name="Zhao Y."/>
            <person name="Bi W."/>
            <person name="Wu M."/>
            <person name="Zhao G."/>
            <person name="Gong Y."/>
            <person name="Li W."/>
            <person name="Zhang P."/>
        </authorList>
    </citation>
    <scope>NUCLEOTIDE SEQUENCE [LARGE SCALE GENOMIC DNA]</scope>
    <source>
        <strain evidence="2">DYQJB</strain>
        <tissue evidence="2">Leaf</tissue>
    </source>
</reference>
<gene>
    <name evidence="2" type="ORF">Fmac_020407</name>
</gene>